<dbReference type="CDD" id="cd05380">
    <property type="entry name" value="CAP_euk"/>
    <property type="match status" value="2"/>
</dbReference>
<dbReference type="InterPro" id="IPR014044">
    <property type="entry name" value="CAP_dom"/>
</dbReference>
<dbReference type="SMART" id="SM00198">
    <property type="entry name" value="SCP"/>
    <property type="match status" value="1"/>
</dbReference>
<reference evidence="4" key="1">
    <citation type="journal article" date="2011" name="J. Immunol.">
        <title>Heligmosomoides polygyrus Elicits a Dominant Nonprotective Antibody Response Directed against Restricted Glycan and Peptide Epitopes.</title>
        <authorList>
            <person name="Hewitson J.P."/>
            <person name="Filbey K.J."/>
            <person name="Grainger J.R."/>
            <person name="Dowle A.A."/>
            <person name="Pearson M."/>
            <person name="Murray J."/>
            <person name="Harcus Y."/>
            <person name="Maizels R.M."/>
        </authorList>
    </citation>
    <scope>NUCLEOTIDE SEQUENCE</scope>
</reference>
<feature type="region of interest" description="Disordered" evidence="1">
    <location>
        <begin position="220"/>
        <end position="279"/>
    </location>
</feature>
<dbReference type="PRINTS" id="PR00837">
    <property type="entry name" value="V5TPXLIKE"/>
</dbReference>
<dbReference type="Pfam" id="PF00188">
    <property type="entry name" value="CAP"/>
    <property type="match status" value="2"/>
</dbReference>
<dbReference type="InterPro" id="IPR018244">
    <property type="entry name" value="Allrgn_V5/Tpx1_CS"/>
</dbReference>
<organism evidence="4">
    <name type="scientific">Heligmosomoides polygyrus bakeri</name>
    <name type="common">Parasitic nematode worm</name>
    <name type="synonym">Heligmosomoides bakeri</name>
    <dbReference type="NCBI Taxonomy" id="375939"/>
    <lineage>
        <taxon>Eukaryota</taxon>
        <taxon>Metazoa</taxon>
        <taxon>Ecdysozoa</taxon>
        <taxon>Nematoda</taxon>
        <taxon>Chromadorea</taxon>
        <taxon>Rhabditida</taxon>
        <taxon>Rhabditina</taxon>
        <taxon>Rhabditomorpha</taxon>
        <taxon>Strongyloidea</taxon>
        <taxon>Heligmosomidae</taxon>
        <taxon>Heligmosomoides</taxon>
    </lineage>
</organism>
<proteinExistence type="predicted"/>
<feature type="signal peptide" evidence="2">
    <location>
        <begin position="1"/>
        <end position="20"/>
    </location>
</feature>
<dbReference type="EMBL" id="JF914911">
    <property type="protein sequence ID" value="AEP82920.1"/>
    <property type="molecule type" value="Genomic_DNA"/>
</dbReference>
<accession>G4XWX2</accession>
<evidence type="ECO:0000256" key="2">
    <source>
        <dbReference type="SAM" id="SignalP"/>
    </source>
</evidence>
<sequence length="481" mass="52431">MLSQITVLLLHAAVYRLTSADGHRAPFGCTDTAIMDDQEREFAYEQYWGIRTNLVLGNYKDQQGNVPPKPQNMYVPTYTCSIEEMALKLADTCPQTAPTPPANYGLNYQQAPLDTAIGYVADEWTTQIENVTFANPYDGNPKYKEWANMAQATMTRFGCARASCTTFEVVICIHDVPDIKNGQDIYTPGTPCVAHTDCTTSTPAVCDDGLCYVIYTTPVSTSSTTPLSSTTTSAATVTTSTTPKPGTPAPTSSSTSARPSTTAPPAAVTTNANPGPELNQWCPANGGMLDRIRSLALDMHNYRRSQLAKGLVAKNNGNLLPPAANMRKMRYDCELEKAAQAHADGCVGGDSDPATRPGIQENVHSVYISQSTPYRMDAMRESVKQWWSQVRKVEGIGMAVTFKEHHLQSTIQWFTKMAWATTEWLGCAVTKCNSNGNFIIVCRYKPGGNIVNHVVYEKGAQCKCPAGYSCSTDEKLCIVIS</sequence>
<name>G4XWX2_HELBE</name>
<evidence type="ECO:0000259" key="3">
    <source>
        <dbReference type="SMART" id="SM00198"/>
    </source>
</evidence>
<dbReference type="GO" id="GO:0005576">
    <property type="term" value="C:extracellular region"/>
    <property type="evidence" value="ECO:0007669"/>
    <property type="project" value="InterPro"/>
</dbReference>
<dbReference type="Gene3D" id="3.40.33.10">
    <property type="entry name" value="CAP"/>
    <property type="match status" value="2"/>
</dbReference>
<dbReference type="InterPro" id="IPR035940">
    <property type="entry name" value="CAP_sf"/>
</dbReference>
<feature type="chain" id="PRO_5003471041" evidence="2">
    <location>
        <begin position="21"/>
        <end position="481"/>
    </location>
</feature>
<dbReference type="PANTHER" id="PTHR10334">
    <property type="entry name" value="CYSTEINE-RICH SECRETORY PROTEIN-RELATED"/>
    <property type="match status" value="1"/>
</dbReference>
<evidence type="ECO:0000313" key="4">
    <source>
        <dbReference type="EMBL" id="AEP82920.1"/>
    </source>
</evidence>
<evidence type="ECO:0000256" key="1">
    <source>
        <dbReference type="SAM" id="MobiDB-lite"/>
    </source>
</evidence>
<dbReference type="InterPro" id="IPR001283">
    <property type="entry name" value="CRISP-related"/>
</dbReference>
<feature type="domain" description="SCP" evidence="3">
    <location>
        <begin position="291"/>
        <end position="452"/>
    </location>
</feature>
<feature type="compositionally biased region" description="Low complexity" evidence="1">
    <location>
        <begin position="220"/>
        <end position="270"/>
    </location>
</feature>
<dbReference type="SUPFAM" id="SSF55797">
    <property type="entry name" value="PR-1-like"/>
    <property type="match status" value="2"/>
</dbReference>
<protein>
    <submittedName>
        <fullName evidence="4">Venom allergen/ancylostoma secreted protein-like 5</fullName>
    </submittedName>
</protein>
<dbReference type="PROSITE" id="PS01010">
    <property type="entry name" value="CRISP_2"/>
    <property type="match status" value="1"/>
</dbReference>
<dbReference type="AlphaFoldDB" id="G4XWX2"/>
<keyword evidence="2" id="KW-0732">Signal</keyword>